<dbReference type="Pfam" id="PF01037">
    <property type="entry name" value="AsnC_trans_reg"/>
    <property type="match status" value="1"/>
</dbReference>
<dbReference type="Gene3D" id="1.10.10.10">
    <property type="entry name" value="Winged helix-like DNA-binding domain superfamily/Winged helix DNA-binding domain"/>
    <property type="match status" value="1"/>
</dbReference>
<dbReference type="InterPro" id="IPR019887">
    <property type="entry name" value="Tscrpt_reg_AsnC/Lrp_C"/>
</dbReference>
<dbReference type="SMART" id="SM00344">
    <property type="entry name" value="HTH_ASNC"/>
    <property type="match status" value="1"/>
</dbReference>
<dbReference type="SUPFAM" id="SSF54909">
    <property type="entry name" value="Dimeric alpha+beta barrel"/>
    <property type="match status" value="1"/>
</dbReference>
<dbReference type="RefSeq" id="WP_166935610.1">
    <property type="nucleotide sequence ID" value="NZ_BAAADD010000006.1"/>
</dbReference>
<feature type="domain" description="HTH asnC-type" evidence="4">
    <location>
        <begin position="1"/>
        <end position="77"/>
    </location>
</feature>
<keyword evidence="6" id="KW-1185">Reference proteome</keyword>
<keyword evidence="3" id="KW-0804">Transcription</keyword>
<dbReference type="InterPro" id="IPR036388">
    <property type="entry name" value="WH-like_DNA-bd_sf"/>
</dbReference>
<dbReference type="InterPro" id="IPR000485">
    <property type="entry name" value="AsnC-type_HTH_dom"/>
</dbReference>
<sequence length="140" mass="15146">MRPTDNKLIALLRANAREPTASLARKLGLARSTVQDRIARLEREGAIKGYTVKLAEEDSRHLKAVVMISTDPKWGARVEAELKKMPDVRSLAAVSGASDLIATVEAETAAKLDTALDHIGRIAGVARTVSSIILSEKFSR</sequence>
<gene>
    <name evidence="5" type="ORF">GCM10008942_24980</name>
</gene>
<evidence type="ECO:0000256" key="1">
    <source>
        <dbReference type="ARBA" id="ARBA00023015"/>
    </source>
</evidence>
<dbReference type="InterPro" id="IPR036390">
    <property type="entry name" value="WH_DNA-bd_sf"/>
</dbReference>
<dbReference type="PRINTS" id="PR00033">
    <property type="entry name" value="HTHASNC"/>
</dbReference>
<dbReference type="EMBL" id="BAAADD010000006">
    <property type="protein sequence ID" value="GAA0575199.1"/>
    <property type="molecule type" value="Genomic_DNA"/>
</dbReference>
<reference evidence="5 6" key="1">
    <citation type="journal article" date="2019" name="Int. J. Syst. Evol. Microbiol.">
        <title>The Global Catalogue of Microorganisms (GCM) 10K type strain sequencing project: providing services to taxonomists for standard genome sequencing and annotation.</title>
        <authorList>
            <consortium name="The Broad Institute Genomics Platform"/>
            <consortium name="The Broad Institute Genome Sequencing Center for Infectious Disease"/>
            <person name="Wu L."/>
            <person name="Ma J."/>
        </authorList>
    </citation>
    <scope>NUCLEOTIDE SEQUENCE [LARGE SCALE GENOMIC DNA]</scope>
    <source>
        <strain evidence="5 6">JCM 15089</strain>
    </source>
</reference>
<dbReference type="PANTHER" id="PTHR30154">
    <property type="entry name" value="LEUCINE-RESPONSIVE REGULATORY PROTEIN"/>
    <property type="match status" value="1"/>
</dbReference>
<dbReference type="PROSITE" id="PS50956">
    <property type="entry name" value="HTH_ASNC_2"/>
    <property type="match status" value="1"/>
</dbReference>
<evidence type="ECO:0000313" key="5">
    <source>
        <dbReference type="EMBL" id="GAA0575199.1"/>
    </source>
</evidence>
<evidence type="ECO:0000313" key="6">
    <source>
        <dbReference type="Proteomes" id="UP001499951"/>
    </source>
</evidence>
<evidence type="ECO:0000256" key="3">
    <source>
        <dbReference type="ARBA" id="ARBA00023163"/>
    </source>
</evidence>
<dbReference type="Pfam" id="PF13404">
    <property type="entry name" value="HTH_AsnC-type"/>
    <property type="match status" value="1"/>
</dbReference>
<organism evidence="5 6">
    <name type="scientific">Rhizomicrobium electricum</name>
    <dbReference type="NCBI Taxonomy" id="480070"/>
    <lineage>
        <taxon>Bacteria</taxon>
        <taxon>Pseudomonadati</taxon>
        <taxon>Pseudomonadota</taxon>
        <taxon>Alphaproteobacteria</taxon>
        <taxon>Micropepsales</taxon>
        <taxon>Micropepsaceae</taxon>
        <taxon>Rhizomicrobium</taxon>
    </lineage>
</organism>
<dbReference type="InterPro" id="IPR011008">
    <property type="entry name" value="Dimeric_a/b-barrel"/>
</dbReference>
<comment type="caution">
    <text evidence="5">The sequence shown here is derived from an EMBL/GenBank/DDBJ whole genome shotgun (WGS) entry which is preliminary data.</text>
</comment>
<proteinExistence type="predicted"/>
<keyword evidence="1" id="KW-0805">Transcription regulation</keyword>
<protein>
    <submittedName>
        <fullName evidence="5">Lrp/AsnC family transcriptional regulator</fullName>
    </submittedName>
</protein>
<keyword evidence="2" id="KW-0238">DNA-binding</keyword>
<evidence type="ECO:0000256" key="2">
    <source>
        <dbReference type="ARBA" id="ARBA00023125"/>
    </source>
</evidence>
<dbReference type="PANTHER" id="PTHR30154:SF53">
    <property type="entry name" value="HTH-TYPE TRANSCRIPTIONAL REGULATOR LRPC"/>
    <property type="match status" value="1"/>
</dbReference>
<dbReference type="InterPro" id="IPR019888">
    <property type="entry name" value="Tscrpt_reg_AsnC-like"/>
</dbReference>
<evidence type="ECO:0000259" key="4">
    <source>
        <dbReference type="PROSITE" id="PS50956"/>
    </source>
</evidence>
<dbReference type="Gene3D" id="3.30.70.920">
    <property type="match status" value="1"/>
</dbReference>
<dbReference type="Proteomes" id="UP001499951">
    <property type="component" value="Unassembled WGS sequence"/>
</dbReference>
<name>A0ABN1EUX7_9PROT</name>
<dbReference type="SUPFAM" id="SSF46785">
    <property type="entry name" value="Winged helix' DNA-binding domain"/>
    <property type="match status" value="1"/>
</dbReference>
<accession>A0ABN1EUX7</accession>